<gene>
    <name evidence="1" type="ORF">P4R38_12390</name>
</gene>
<keyword evidence="2" id="KW-1185">Reference proteome</keyword>
<organism evidence="1 2">
    <name type="scientific">Luteipulveratus flavus</name>
    <dbReference type="NCBI Taxonomy" id="3031728"/>
    <lineage>
        <taxon>Bacteria</taxon>
        <taxon>Bacillati</taxon>
        <taxon>Actinomycetota</taxon>
        <taxon>Actinomycetes</taxon>
        <taxon>Micrococcales</taxon>
        <taxon>Dermacoccaceae</taxon>
        <taxon>Luteipulveratus</taxon>
    </lineage>
</organism>
<proteinExistence type="predicted"/>
<evidence type="ECO:0000313" key="1">
    <source>
        <dbReference type="EMBL" id="MDF8265047.1"/>
    </source>
</evidence>
<accession>A0ABT6C9R1</accession>
<evidence type="ECO:0000313" key="2">
    <source>
        <dbReference type="Proteomes" id="UP001528912"/>
    </source>
</evidence>
<sequence>MSVVVLYLVVCVLPGVTFLVAERCYRAWTGETPWPRSRSTQAPQAPVVPHPPLERLVADLRRLDAEIARLELSAQPARVRRMEAVALAYDDTLRSCCVALEVPLPPGDRLDATERLQVEADLAQAGLVW</sequence>
<dbReference type="EMBL" id="JAROAV010000031">
    <property type="protein sequence ID" value="MDF8265047.1"/>
    <property type="molecule type" value="Genomic_DNA"/>
</dbReference>
<protein>
    <submittedName>
        <fullName evidence="1">Uncharacterized protein</fullName>
    </submittedName>
</protein>
<name>A0ABT6C9R1_9MICO</name>
<reference evidence="1 2" key="1">
    <citation type="submission" date="2023-03" db="EMBL/GenBank/DDBJ databases">
        <title>YIM 133296 draft genome.</title>
        <authorList>
            <person name="Xiong L."/>
        </authorList>
    </citation>
    <scope>NUCLEOTIDE SEQUENCE [LARGE SCALE GENOMIC DNA]</scope>
    <source>
        <strain evidence="1 2">YIM 133296</strain>
    </source>
</reference>
<dbReference type="RefSeq" id="WP_277192400.1">
    <property type="nucleotide sequence ID" value="NZ_JAROAV010000031.1"/>
</dbReference>
<dbReference type="Proteomes" id="UP001528912">
    <property type="component" value="Unassembled WGS sequence"/>
</dbReference>
<comment type="caution">
    <text evidence="1">The sequence shown here is derived from an EMBL/GenBank/DDBJ whole genome shotgun (WGS) entry which is preliminary data.</text>
</comment>